<sequence>MEQCEAVVYSVLEGGNRQSLSSFIFSFPLSFSVC</sequence>
<evidence type="ECO:0000313" key="1">
    <source>
        <dbReference type="EMBL" id="JAH76443.1"/>
    </source>
</evidence>
<name>A0A0E9VGV4_ANGAN</name>
<accession>A0A0E9VGV4</accession>
<dbReference type="AlphaFoldDB" id="A0A0E9VGV4"/>
<dbReference type="EMBL" id="GBXM01032134">
    <property type="protein sequence ID" value="JAH76443.1"/>
    <property type="molecule type" value="Transcribed_RNA"/>
</dbReference>
<protein>
    <submittedName>
        <fullName evidence="1">Uncharacterized protein</fullName>
    </submittedName>
</protein>
<organism evidence="1">
    <name type="scientific">Anguilla anguilla</name>
    <name type="common">European freshwater eel</name>
    <name type="synonym">Muraena anguilla</name>
    <dbReference type="NCBI Taxonomy" id="7936"/>
    <lineage>
        <taxon>Eukaryota</taxon>
        <taxon>Metazoa</taxon>
        <taxon>Chordata</taxon>
        <taxon>Craniata</taxon>
        <taxon>Vertebrata</taxon>
        <taxon>Euteleostomi</taxon>
        <taxon>Actinopterygii</taxon>
        <taxon>Neopterygii</taxon>
        <taxon>Teleostei</taxon>
        <taxon>Anguilliformes</taxon>
        <taxon>Anguillidae</taxon>
        <taxon>Anguilla</taxon>
    </lineage>
</organism>
<reference evidence="1" key="1">
    <citation type="submission" date="2014-11" db="EMBL/GenBank/DDBJ databases">
        <authorList>
            <person name="Amaro Gonzalez C."/>
        </authorList>
    </citation>
    <scope>NUCLEOTIDE SEQUENCE</scope>
</reference>
<reference evidence="1" key="2">
    <citation type="journal article" date="2015" name="Fish Shellfish Immunol.">
        <title>Early steps in the European eel (Anguilla anguilla)-Vibrio vulnificus interaction in the gills: Role of the RtxA13 toxin.</title>
        <authorList>
            <person name="Callol A."/>
            <person name="Pajuelo D."/>
            <person name="Ebbesson L."/>
            <person name="Teles M."/>
            <person name="MacKenzie S."/>
            <person name="Amaro C."/>
        </authorList>
    </citation>
    <scope>NUCLEOTIDE SEQUENCE</scope>
</reference>
<proteinExistence type="predicted"/>